<feature type="region of interest" description="Disordered" evidence="1">
    <location>
        <begin position="66"/>
        <end position="88"/>
    </location>
</feature>
<dbReference type="Proteomes" id="UP000078541">
    <property type="component" value="Unassembled WGS sequence"/>
</dbReference>
<proteinExistence type="predicted"/>
<organism evidence="2 3">
    <name type="scientific">Trachymyrmex septentrionalis</name>
    <dbReference type="NCBI Taxonomy" id="34720"/>
    <lineage>
        <taxon>Eukaryota</taxon>
        <taxon>Metazoa</taxon>
        <taxon>Ecdysozoa</taxon>
        <taxon>Arthropoda</taxon>
        <taxon>Hexapoda</taxon>
        <taxon>Insecta</taxon>
        <taxon>Pterygota</taxon>
        <taxon>Neoptera</taxon>
        <taxon>Endopterygota</taxon>
        <taxon>Hymenoptera</taxon>
        <taxon>Apocrita</taxon>
        <taxon>Aculeata</taxon>
        <taxon>Formicoidea</taxon>
        <taxon>Formicidae</taxon>
        <taxon>Myrmicinae</taxon>
        <taxon>Trachymyrmex</taxon>
    </lineage>
</organism>
<reference evidence="2 3" key="1">
    <citation type="submission" date="2016-03" db="EMBL/GenBank/DDBJ databases">
        <title>Trachymyrmex septentrionalis WGS genome.</title>
        <authorList>
            <person name="Nygaard S."/>
            <person name="Hu H."/>
            <person name="Boomsma J."/>
            <person name="Zhang G."/>
        </authorList>
    </citation>
    <scope>NUCLEOTIDE SEQUENCE [LARGE SCALE GENOMIC DNA]</scope>
    <source>
        <strain evidence="2">Tsep2-gDNA-1</strain>
        <tissue evidence="2">Whole body</tissue>
    </source>
</reference>
<accession>A0A195FQQ3</accession>
<dbReference type="EMBL" id="KQ981305">
    <property type="protein sequence ID" value="KYN42756.1"/>
    <property type="molecule type" value="Genomic_DNA"/>
</dbReference>
<evidence type="ECO:0000313" key="2">
    <source>
        <dbReference type="EMBL" id="KYN42756.1"/>
    </source>
</evidence>
<evidence type="ECO:0000256" key="1">
    <source>
        <dbReference type="SAM" id="MobiDB-lite"/>
    </source>
</evidence>
<gene>
    <name evidence="2" type="ORF">ALC56_02558</name>
</gene>
<sequence>MSSDCTKVEDARFSKRNVIIALPRNFQRVSQSITSSGSSRENAIRGERSWKGLAVRGAPTYVQGYENDADDESGIEPESSWEQKGGRTPEWAPVYTQLPVGFCARLGPSIHES</sequence>
<keyword evidence="3" id="KW-1185">Reference proteome</keyword>
<protein>
    <submittedName>
        <fullName evidence="2">Uncharacterized protein</fullName>
    </submittedName>
</protein>
<name>A0A195FQQ3_9HYME</name>
<dbReference type="AlphaFoldDB" id="A0A195FQQ3"/>
<evidence type="ECO:0000313" key="3">
    <source>
        <dbReference type="Proteomes" id="UP000078541"/>
    </source>
</evidence>